<gene>
    <name evidence="1" type="ORF">AG4045_016886</name>
</gene>
<feature type="non-terminal residue" evidence="1">
    <location>
        <position position="1"/>
    </location>
</feature>
<dbReference type="Proteomes" id="UP000593563">
    <property type="component" value="Unassembled WGS sequence"/>
</dbReference>
<dbReference type="EMBL" id="WRXP01000882">
    <property type="protein sequence ID" value="KAF1002570.1"/>
    <property type="molecule type" value="Genomic_DNA"/>
</dbReference>
<dbReference type="AlphaFoldDB" id="A0A6L5BAR0"/>
<proteinExistence type="predicted"/>
<sequence length="142" mass="15915">HIYPEIISPHQSIKFINRGLETRYQSFNLGHRGIIYGDCVSRVKDQNIRLNSGVLNAILKIKGLSDDLIAPITKKGVCQLFDDLSELDQQGLVRGDLHNTDLTRGVPNASGPQVVVMKTDMARIDIEVVELRVVNNEIKRLN</sequence>
<evidence type="ECO:0000313" key="2">
    <source>
        <dbReference type="Proteomes" id="UP000593563"/>
    </source>
</evidence>
<protein>
    <submittedName>
        <fullName evidence="1">Uncharacterized protein</fullName>
    </submittedName>
</protein>
<organism evidence="1 2">
    <name type="scientific">Apium graveolens</name>
    <name type="common">Celery</name>
    <dbReference type="NCBI Taxonomy" id="4045"/>
    <lineage>
        <taxon>Eukaryota</taxon>
        <taxon>Viridiplantae</taxon>
        <taxon>Streptophyta</taxon>
        <taxon>Embryophyta</taxon>
        <taxon>Tracheophyta</taxon>
        <taxon>Spermatophyta</taxon>
        <taxon>Magnoliopsida</taxon>
        <taxon>eudicotyledons</taxon>
        <taxon>Gunneridae</taxon>
        <taxon>Pentapetalae</taxon>
        <taxon>asterids</taxon>
        <taxon>campanulids</taxon>
        <taxon>Apiales</taxon>
        <taxon>Apiaceae</taxon>
        <taxon>Apioideae</taxon>
        <taxon>apioid superclade</taxon>
        <taxon>Apieae</taxon>
        <taxon>Apium</taxon>
    </lineage>
</organism>
<accession>A0A6L5BAR0</accession>
<evidence type="ECO:0000313" key="1">
    <source>
        <dbReference type="EMBL" id="KAF1002570.1"/>
    </source>
</evidence>
<comment type="caution">
    <text evidence="1">The sequence shown here is derived from an EMBL/GenBank/DDBJ whole genome shotgun (WGS) entry which is preliminary data.</text>
</comment>
<reference evidence="1" key="1">
    <citation type="submission" date="2020-01" db="EMBL/GenBank/DDBJ databases">
        <title>The Celery Genome Sequence Reveals Sequential Paleo-tetraploidization, Resistance Gene Elimination, Karyotype Evolution, and Functional Innovation in Apiales.</title>
        <authorList>
            <person name="Song X."/>
        </authorList>
    </citation>
    <scope>NUCLEOTIDE SEQUENCE</scope>
    <source>
        <tissue evidence="1">Leaf</tissue>
    </source>
</reference>
<name>A0A6L5BAR0_APIGR</name>
<keyword evidence="2" id="KW-1185">Reference proteome</keyword>